<protein>
    <recommendedName>
        <fullName evidence="3">Polysaccharide biosynthesis protein</fullName>
    </recommendedName>
</protein>
<accession>A0AAX1IJT6</accession>
<reference evidence="1 2" key="1">
    <citation type="submission" date="2020-08" db="EMBL/GenBank/DDBJ databases">
        <title>Phenotypic and transcriptomic analysis of seven clinical Stenotrophomonas maltophilia isolates identify a small set of shared and commonly regulated genes involved in biofilm lifestyle.</title>
        <authorList>
            <person name="Alio I."/>
            <person name="Gudzuhn M."/>
            <person name="Streit W."/>
        </authorList>
    </citation>
    <scope>NUCLEOTIDE SEQUENCE [LARGE SCALE GENOMIC DNA]</scope>
    <source>
        <strain evidence="1 2">UHH_SKK55</strain>
    </source>
</reference>
<dbReference type="Gene3D" id="3.40.50.1000">
    <property type="entry name" value="HAD superfamily/HAD-like"/>
    <property type="match status" value="1"/>
</dbReference>
<evidence type="ECO:0008006" key="3">
    <source>
        <dbReference type="Google" id="ProtNLM"/>
    </source>
</evidence>
<sequence>MNPARYLEAARRSVQRHGGGMAGLGLVLLRALKVIRAMGVRGFIARLRSAGAVRTRACEPFDAPPLPAPVPLEQLQLRTGVMAHLFYPDLIDEFAATLGRMPLRFTLLVSVMDDRASVSAREAFGRLHNVEDLVIRQVDNRGRDIAPLVVTFREEILALDLVCHIHTKKSLYTGSEQEQWRRYLLDSLLGSPERIAWLLGIFQADRRLGLVYPESYRGVPLWAHTWLSNGVACEALAQQLGISLDAQRYIDFPAGSMFWARVDALRPLYELNLPLSAFPPERGQVDGTLQHAVERLFGVITRHQGFRLGILPPDGTLALAAEGERNVGEALQTPLADRVTLASLEARLVTVDIFDTLVTRAFLTPSAARDHLAWRLQRQWGISDFARHRADAESSLRERLQRDPTLTEIHTELAARLSLPGVDADMLADAERAHERAVLSPRQGVLAALAHAQLTPLTAFSDMYLSGDDMRQVLPDEVQQRISRWWISCETGLRKDATGSWKQLAQREGRDDGRWLHIGDNEHADVQMPQLAGLFTPVHVLRPSALLDVVPGLRPLRHPSGAQAPWPEQLWRGLLANGFATLADTSPQRLLGRPQLDGRMLGHAVLGPLVLDFLLYAVSVAHDHDVDHLLFLSREGYLLEQAFTRLQRAHPAAATLKGSYFLASRRGTLLPALFTTADLPLIVQGTFNGPLRGLLQARLGDEAATRIATLQSGLMERDVFLPEMAGDVLHWLEPAADALLELADQQRQSYRAYCARMMGTSTPMVVDVGYAGSIQRNLARLLDRPLGGVYMALRAGASALADHGWAEARYFDGRSGSSEDDSIILANDLLLESLLAAPQGQFNGFAGSADEPAFGPMELTAQAVSTLADVHAGALAFIDEACIAIGQDIAELNLDAEGVQVPLHCLGSGRWNADQALAQLATEDAFTGRGTVSAATPG</sequence>
<dbReference type="EMBL" id="CP060025">
    <property type="protein sequence ID" value="QNG79091.1"/>
    <property type="molecule type" value="Genomic_DNA"/>
</dbReference>
<dbReference type="InterPro" id="IPR023214">
    <property type="entry name" value="HAD_sf"/>
</dbReference>
<evidence type="ECO:0000313" key="2">
    <source>
        <dbReference type="Proteomes" id="UP000515598"/>
    </source>
</evidence>
<dbReference type="Proteomes" id="UP000515598">
    <property type="component" value="Chromosome"/>
</dbReference>
<proteinExistence type="predicted"/>
<dbReference type="AlphaFoldDB" id="A0AAX1IJT6"/>
<dbReference type="InterPro" id="IPR036412">
    <property type="entry name" value="HAD-like_sf"/>
</dbReference>
<dbReference type="InterPro" id="IPR007739">
    <property type="entry name" value="RgpF"/>
</dbReference>
<dbReference type="Gene3D" id="1.10.150.400">
    <property type="match status" value="1"/>
</dbReference>
<dbReference type="RefSeq" id="WP_154350206.1">
    <property type="nucleotide sequence ID" value="NZ_CP040433.1"/>
</dbReference>
<name>A0AAX1IJT6_STEMA</name>
<gene>
    <name evidence="1" type="ORF">GPNADHDJ_03322</name>
</gene>
<evidence type="ECO:0000313" key="1">
    <source>
        <dbReference type="EMBL" id="QNG79091.1"/>
    </source>
</evidence>
<dbReference type="Pfam" id="PF05045">
    <property type="entry name" value="RgpF"/>
    <property type="match status" value="1"/>
</dbReference>
<dbReference type="SUPFAM" id="SSF56784">
    <property type="entry name" value="HAD-like"/>
    <property type="match status" value="1"/>
</dbReference>
<organism evidence="1 2">
    <name type="scientific">Stenotrophomonas maltophilia</name>
    <name type="common">Pseudomonas maltophilia</name>
    <name type="synonym">Xanthomonas maltophilia</name>
    <dbReference type="NCBI Taxonomy" id="40324"/>
    <lineage>
        <taxon>Bacteria</taxon>
        <taxon>Pseudomonadati</taxon>
        <taxon>Pseudomonadota</taxon>
        <taxon>Gammaproteobacteria</taxon>
        <taxon>Lysobacterales</taxon>
        <taxon>Lysobacteraceae</taxon>
        <taxon>Stenotrophomonas</taxon>
        <taxon>Stenotrophomonas maltophilia group</taxon>
    </lineage>
</organism>